<dbReference type="PANTHER" id="PTHR11527">
    <property type="entry name" value="HEAT-SHOCK PROTEIN 20 FAMILY MEMBER"/>
    <property type="match status" value="1"/>
</dbReference>
<evidence type="ECO:0000256" key="2">
    <source>
        <dbReference type="RuleBase" id="RU003616"/>
    </source>
</evidence>
<feature type="domain" description="SHSP" evidence="3">
    <location>
        <begin position="54"/>
        <end position="165"/>
    </location>
</feature>
<dbReference type="InterPro" id="IPR002068">
    <property type="entry name" value="A-crystallin/Hsp20_dom"/>
</dbReference>
<dbReference type="EMBL" id="SZZP01000030">
    <property type="protein sequence ID" value="TKV73856.1"/>
    <property type="molecule type" value="Genomic_DNA"/>
</dbReference>
<evidence type="ECO:0000313" key="5">
    <source>
        <dbReference type="Proteomes" id="UP000305095"/>
    </source>
</evidence>
<protein>
    <submittedName>
        <fullName evidence="4">Hsp20/alpha crystallin family protein</fullName>
    </submittedName>
</protein>
<dbReference type="PROSITE" id="PS01031">
    <property type="entry name" value="SHSP"/>
    <property type="match status" value="1"/>
</dbReference>
<dbReference type="Gene3D" id="2.60.40.790">
    <property type="match status" value="1"/>
</dbReference>
<dbReference type="SUPFAM" id="SSF49764">
    <property type="entry name" value="HSP20-like chaperones"/>
    <property type="match status" value="1"/>
</dbReference>
<dbReference type="RefSeq" id="WP_137483152.1">
    <property type="nucleotide sequence ID" value="NZ_SZZP01000030.1"/>
</dbReference>
<reference evidence="4 5" key="1">
    <citation type="submission" date="2019-05" db="EMBL/GenBank/DDBJ databases">
        <title>Draft Genome of Bradyrhizobium elkanii strain SEMIA 938, Used in Commercial Inoculants for Lupinus spp. in Brazil.</title>
        <authorList>
            <person name="Hungria M."/>
            <person name="Delamuta J.R.M."/>
            <person name="Ribeiro R.A."/>
            <person name="Nogueira M.A."/>
        </authorList>
    </citation>
    <scope>NUCLEOTIDE SEQUENCE [LARGE SCALE GENOMIC DNA]</scope>
    <source>
        <strain evidence="4 5">Semia 938</strain>
    </source>
</reference>
<dbReference type="AlphaFoldDB" id="A0A4U6RM80"/>
<sequence length="165" mass="18841">MAITDLIPWGRGRDLTTRRSENYNPVLALHREMNRLFDDAFRGFDVAPFGGSFLEQSINWPSIEVNESDKVVKVTAELPGLDEKDVQIELANGVLSIKGEKKTETEDKDRRFSERYYGRFERRIPIEDVDQDKISAAFKNGVLTVIMPKLPQAESKVKRIAINSK</sequence>
<comment type="caution">
    <text evidence="4">The sequence shown here is derived from an EMBL/GenBank/DDBJ whole genome shotgun (WGS) entry which is preliminary data.</text>
</comment>
<evidence type="ECO:0000256" key="1">
    <source>
        <dbReference type="PROSITE-ProRule" id="PRU00285"/>
    </source>
</evidence>
<gene>
    <name evidence="4" type="ORF">FDV58_34920</name>
</gene>
<dbReference type="InterPro" id="IPR008978">
    <property type="entry name" value="HSP20-like_chaperone"/>
</dbReference>
<organism evidence="4 5">
    <name type="scientific">Bradyrhizobium elkanii</name>
    <dbReference type="NCBI Taxonomy" id="29448"/>
    <lineage>
        <taxon>Bacteria</taxon>
        <taxon>Pseudomonadati</taxon>
        <taxon>Pseudomonadota</taxon>
        <taxon>Alphaproteobacteria</taxon>
        <taxon>Hyphomicrobiales</taxon>
        <taxon>Nitrobacteraceae</taxon>
        <taxon>Bradyrhizobium</taxon>
    </lineage>
</organism>
<accession>A0A4U6RM80</accession>
<evidence type="ECO:0000313" key="4">
    <source>
        <dbReference type="EMBL" id="TKV73856.1"/>
    </source>
</evidence>
<dbReference type="Proteomes" id="UP000305095">
    <property type="component" value="Unassembled WGS sequence"/>
</dbReference>
<comment type="similarity">
    <text evidence="1 2">Belongs to the small heat shock protein (HSP20) family.</text>
</comment>
<name>A0A4U6RM80_BRAEL</name>
<evidence type="ECO:0000259" key="3">
    <source>
        <dbReference type="PROSITE" id="PS01031"/>
    </source>
</evidence>
<proteinExistence type="inferred from homology"/>
<dbReference type="InterPro" id="IPR031107">
    <property type="entry name" value="Small_HSP"/>
</dbReference>
<dbReference type="CDD" id="cd06464">
    <property type="entry name" value="ACD_sHsps-like"/>
    <property type="match status" value="1"/>
</dbReference>
<dbReference type="Pfam" id="PF00011">
    <property type="entry name" value="HSP20"/>
    <property type="match status" value="1"/>
</dbReference>